<dbReference type="EMBL" id="CAJVPI010000285">
    <property type="protein sequence ID" value="CAG8513543.1"/>
    <property type="molecule type" value="Genomic_DNA"/>
</dbReference>
<dbReference type="CDD" id="cd13994">
    <property type="entry name" value="STKc_HAL4_like"/>
    <property type="match status" value="1"/>
</dbReference>
<keyword evidence="3" id="KW-0808">Transferase</keyword>
<evidence type="ECO:0000259" key="9">
    <source>
        <dbReference type="PROSITE" id="PS50011"/>
    </source>
</evidence>
<evidence type="ECO:0000256" key="7">
    <source>
        <dbReference type="ARBA" id="ARBA00047899"/>
    </source>
</evidence>
<dbReference type="PANTHER" id="PTHR24343">
    <property type="entry name" value="SERINE/THREONINE KINASE"/>
    <property type="match status" value="1"/>
</dbReference>
<comment type="catalytic activity">
    <reaction evidence="8">
        <text>L-seryl-[protein] + ATP = O-phospho-L-seryl-[protein] + ADP + H(+)</text>
        <dbReference type="Rhea" id="RHEA:17989"/>
        <dbReference type="Rhea" id="RHEA-COMP:9863"/>
        <dbReference type="Rhea" id="RHEA-COMP:11604"/>
        <dbReference type="ChEBI" id="CHEBI:15378"/>
        <dbReference type="ChEBI" id="CHEBI:29999"/>
        <dbReference type="ChEBI" id="CHEBI:30616"/>
        <dbReference type="ChEBI" id="CHEBI:83421"/>
        <dbReference type="ChEBI" id="CHEBI:456216"/>
        <dbReference type="EC" id="2.7.11.1"/>
    </reaction>
</comment>
<dbReference type="PROSITE" id="PS00108">
    <property type="entry name" value="PROTEIN_KINASE_ST"/>
    <property type="match status" value="1"/>
</dbReference>
<dbReference type="SUPFAM" id="SSF56112">
    <property type="entry name" value="Protein kinase-like (PK-like)"/>
    <property type="match status" value="1"/>
</dbReference>
<dbReference type="Gene3D" id="1.10.510.10">
    <property type="entry name" value="Transferase(Phosphotransferase) domain 1"/>
    <property type="match status" value="1"/>
</dbReference>
<comment type="catalytic activity">
    <reaction evidence="7">
        <text>L-threonyl-[protein] + ATP = O-phospho-L-threonyl-[protein] + ADP + H(+)</text>
        <dbReference type="Rhea" id="RHEA:46608"/>
        <dbReference type="Rhea" id="RHEA-COMP:11060"/>
        <dbReference type="Rhea" id="RHEA-COMP:11605"/>
        <dbReference type="ChEBI" id="CHEBI:15378"/>
        <dbReference type="ChEBI" id="CHEBI:30013"/>
        <dbReference type="ChEBI" id="CHEBI:30616"/>
        <dbReference type="ChEBI" id="CHEBI:61977"/>
        <dbReference type="ChEBI" id="CHEBI:456216"/>
        <dbReference type="EC" id="2.7.11.1"/>
    </reaction>
</comment>
<evidence type="ECO:0000256" key="4">
    <source>
        <dbReference type="ARBA" id="ARBA00022741"/>
    </source>
</evidence>
<gene>
    <name evidence="10" type="ORF">PBRASI_LOCUS3243</name>
</gene>
<keyword evidence="4" id="KW-0547">Nucleotide-binding</keyword>
<dbReference type="Proteomes" id="UP000789739">
    <property type="component" value="Unassembled WGS sequence"/>
</dbReference>
<evidence type="ECO:0000313" key="11">
    <source>
        <dbReference type="Proteomes" id="UP000789739"/>
    </source>
</evidence>
<sequence>EFRKRCKSETEKDYVKKLTSEFCISSSLDHVNIVRTVDLVQDENHNWCEVMEYCAGGDLYSAIKAGYMTSVEINCCFKQLISGVAYIHSMGVAHRDIKPENLLLDDNGHLKITDFGVSDVFRTCWEECAHLSKGLCGSEPYIAPEQFQTSEYDARLVDVWACGIVYYCMIYQGIPFRMACPPDPHYAAYLEARKTNSYEQIERLPRGCRDLLYQILEPDTTKRLTIDEICMDLWFQEIEVCTNPPCMLLHEHQHVCLKENGNGKL</sequence>
<evidence type="ECO:0000256" key="1">
    <source>
        <dbReference type="ARBA" id="ARBA00012513"/>
    </source>
</evidence>
<accession>A0A9N8ZZD9</accession>
<dbReference type="Pfam" id="PF00069">
    <property type="entry name" value="Pkinase"/>
    <property type="match status" value="1"/>
</dbReference>
<evidence type="ECO:0000256" key="2">
    <source>
        <dbReference type="ARBA" id="ARBA00022527"/>
    </source>
</evidence>
<keyword evidence="2" id="KW-0723">Serine/threonine-protein kinase</keyword>
<dbReference type="PROSITE" id="PS50011">
    <property type="entry name" value="PROTEIN_KINASE_DOM"/>
    <property type="match status" value="1"/>
</dbReference>
<dbReference type="InterPro" id="IPR000719">
    <property type="entry name" value="Prot_kinase_dom"/>
</dbReference>
<organism evidence="10 11">
    <name type="scientific">Paraglomus brasilianum</name>
    <dbReference type="NCBI Taxonomy" id="144538"/>
    <lineage>
        <taxon>Eukaryota</taxon>
        <taxon>Fungi</taxon>
        <taxon>Fungi incertae sedis</taxon>
        <taxon>Mucoromycota</taxon>
        <taxon>Glomeromycotina</taxon>
        <taxon>Glomeromycetes</taxon>
        <taxon>Paraglomerales</taxon>
        <taxon>Paraglomeraceae</taxon>
        <taxon>Paraglomus</taxon>
    </lineage>
</organism>
<feature type="non-terminal residue" evidence="10">
    <location>
        <position position="265"/>
    </location>
</feature>
<dbReference type="SMART" id="SM00220">
    <property type="entry name" value="S_TKc"/>
    <property type="match status" value="1"/>
</dbReference>
<dbReference type="GO" id="GO:0005524">
    <property type="term" value="F:ATP binding"/>
    <property type="evidence" value="ECO:0007669"/>
    <property type="project" value="UniProtKB-KW"/>
</dbReference>
<keyword evidence="5" id="KW-0418">Kinase</keyword>
<comment type="caution">
    <text evidence="10">The sequence shown here is derived from an EMBL/GenBank/DDBJ whole genome shotgun (WGS) entry which is preliminary data.</text>
</comment>
<evidence type="ECO:0000256" key="8">
    <source>
        <dbReference type="ARBA" id="ARBA00048679"/>
    </source>
</evidence>
<evidence type="ECO:0000256" key="3">
    <source>
        <dbReference type="ARBA" id="ARBA00022679"/>
    </source>
</evidence>
<keyword evidence="6" id="KW-0067">ATP-binding</keyword>
<evidence type="ECO:0000313" key="10">
    <source>
        <dbReference type="EMBL" id="CAG8513543.1"/>
    </source>
</evidence>
<protein>
    <recommendedName>
        <fullName evidence="1">non-specific serine/threonine protein kinase</fullName>
        <ecNumber evidence="1">2.7.11.1</ecNumber>
    </recommendedName>
</protein>
<name>A0A9N8ZZD9_9GLOM</name>
<dbReference type="OrthoDB" id="6513151at2759"/>
<dbReference type="InterPro" id="IPR008271">
    <property type="entry name" value="Ser/Thr_kinase_AS"/>
</dbReference>
<keyword evidence="11" id="KW-1185">Reference proteome</keyword>
<dbReference type="InterPro" id="IPR011009">
    <property type="entry name" value="Kinase-like_dom_sf"/>
</dbReference>
<reference evidence="10" key="1">
    <citation type="submission" date="2021-06" db="EMBL/GenBank/DDBJ databases">
        <authorList>
            <person name="Kallberg Y."/>
            <person name="Tangrot J."/>
            <person name="Rosling A."/>
        </authorList>
    </citation>
    <scope>NUCLEOTIDE SEQUENCE</scope>
    <source>
        <strain evidence="10">BR232B</strain>
    </source>
</reference>
<evidence type="ECO:0000256" key="5">
    <source>
        <dbReference type="ARBA" id="ARBA00022777"/>
    </source>
</evidence>
<proteinExistence type="predicted"/>
<dbReference type="EC" id="2.7.11.1" evidence="1"/>
<feature type="domain" description="Protein kinase" evidence="9">
    <location>
        <begin position="1"/>
        <end position="235"/>
    </location>
</feature>
<dbReference type="GO" id="GO:0005829">
    <property type="term" value="C:cytosol"/>
    <property type="evidence" value="ECO:0007669"/>
    <property type="project" value="TreeGrafter"/>
</dbReference>
<dbReference type="AlphaFoldDB" id="A0A9N8ZZD9"/>
<dbReference type="PANTHER" id="PTHR24343:SF558">
    <property type="entry name" value="PROTEIN KINASE DOMAIN-CONTAINING PROTEIN"/>
    <property type="match status" value="1"/>
</dbReference>
<evidence type="ECO:0000256" key="6">
    <source>
        <dbReference type="ARBA" id="ARBA00022840"/>
    </source>
</evidence>
<dbReference type="GO" id="GO:0004674">
    <property type="term" value="F:protein serine/threonine kinase activity"/>
    <property type="evidence" value="ECO:0007669"/>
    <property type="project" value="UniProtKB-KW"/>
</dbReference>
<dbReference type="PIRSF" id="PIRSF000654">
    <property type="entry name" value="Integrin-linked_kinase"/>
    <property type="match status" value="1"/>
</dbReference>